<gene>
    <name evidence="1" type="primary">111</name>
    <name evidence="1" type="ORF">SEA_PHENDRIX_111</name>
</gene>
<keyword evidence="2" id="KW-1185">Reference proteome</keyword>
<reference evidence="1 2" key="1">
    <citation type="submission" date="2019-06" db="EMBL/GenBank/DDBJ databases">
        <authorList>
            <person name="Burns M.A."/>
            <person name="Hill G.C."/>
            <person name="Wesley B.E."/>
            <person name="Womack T.V."/>
            <person name="Krukonis G.P."/>
            <person name="Delesalle V.A."/>
            <person name="Garlena R.A."/>
            <person name="Russell D.A."/>
            <person name="Pope W.H."/>
            <person name="Jacobs-Sera D."/>
            <person name="Hatfull G.F."/>
        </authorList>
    </citation>
    <scope>NUCLEOTIDE SEQUENCE [LARGE SCALE GENOMIC DNA]</scope>
</reference>
<name>A0A514U152_9CAUD</name>
<dbReference type="EMBL" id="MN096369">
    <property type="protein sequence ID" value="QDK02659.1"/>
    <property type="molecule type" value="Genomic_DNA"/>
</dbReference>
<dbReference type="GeneID" id="77924673"/>
<dbReference type="Proteomes" id="UP000319596">
    <property type="component" value="Segment"/>
</dbReference>
<protein>
    <submittedName>
        <fullName evidence="1">Glycosyltransferase</fullName>
    </submittedName>
</protein>
<sequence>MNQSRLTDLPLFWINLDSRADKRYAFMDRFNTWGWTAQTYRVPGVEGSEFSRDELEEFTRKRLHKRHGSPPRTSYSDKILKHSAGCLGVLRAHASAVEAGLEFGHERFVIMEDDAAIRTDMFIRIDTPPEDAGFVGWGGLLMLGFKSDDDQWANGGQGSWKQLNSRSAYYGAHCYELTRPAAEYLLALYQKEDATSDDAWHGLFDYTPSYRCAPQIVTQLSGSVSDVNGRARENGKV</sequence>
<evidence type="ECO:0000313" key="1">
    <source>
        <dbReference type="EMBL" id="QDK02659.1"/>
    </source>
</evidence>
<evidence type="ECO:0000313" key="2">
    <source>
        <dbReference type="Proteomes" id="UP000319596"/>
    </source>
</evidence>
<keyword evidence="1" id="KW-0808">Transferase</keyword>
<dbReference type="RefSeq" id="YP_010649155.1">
    <property type="nucleotide sequence ID" value="NC_070764.1"/>
</dbReference>
<dbReference type="KEGG" id="vg:77924673"/>
<dbReference type="GO" id="GO:0016740">
    <property type="term" value="F:transferase activity"/>
    <property type="evidence" value="ECO:0007669"/>
    <property type="project" value="UniProtKB-KW"/>
</dbReference>
<organism evidence="1 2">
    <name type="scientific">Gordonia phage Phendrix</name>
    <dbReference type="NCBI Taxonomy" id="2593335"/>
    <lineage>
        <taxon>Viruses</taxon>
        <taxon>Duplodnaviria</taxon>
        <taxon>Heunggongvirae</taxon>
        <taxon>Uroviricota</taxon>
        <taxon>Caudoviricetes</taxon>
        <taxon>Godonkavirus</taxon>
        <taxon>Godonkavirus phendrix</taxon>
    </lineage>
</organism>
<accession>A0A514U152</accession>
<proteinExistence type="predicted"/>